<evidence type="ECO:0000313" key="3">
    <source>
        <dbReference type="Proteomes" id="UP001054821"/>
    </source>
</evidence>
<gene>
    <name evidence="2" type="ORF">L3X38_044139</name>
</gene>
<dbReference type="Proteomes" id="UP001054821">
    <property type="component" value="Chromosome 8"/>
</dbReference>
<protein>
    <recommendedName>
        <fullName evidence="1">GAG-pre-integrase domain-containing protein</fullName>
    </recommendedName>
</protein>
<evidence type="ECO:0000259" key="1">
    <source>
        <dbReference type="Pfam" id="PF13976"/>
    </source>
</evidence>
<dbReference type="EMBL" id="JAJFAZ020000008">
    <property type="protein sequence ID" value="KAI5314963.1"/>
    <property type="molecule type" value="Genomic_DNA"/>
</dbReference>
<comment type="caution">
    <text evidence="2">The sequence shown here is derived from an EMBL/GenBank/DDBJ whole genome shotgun (WGS) entry which is preliminary data.</text>
</comment>
<dbReference type="Pfam" id="PF13976">
    <property type="entry name" value="gag_pre-integrs"/>
    <property type="match status" value="1"/>
</dbReference>
<name>A0AAD4YNM3_PRUDU</name>
<reference evidence="2 3" key="1">
    <citation type="journal article" date="2022" name="G3 (Bethesda)">
        <title>Whole-genome sequence and methylome profiling of the almond [Prunus dulcis (Mill.) D.A. Webb] cultivar 'Nonpareil'.</title>
        <authorList>
            <person name="D'Amico-Willman K.M."/>
            <person name="Ouma W.Z."/>
            <person name="Meulia T."/>
            <person name="Sideli G.M."/>
            <person name="Gradziel T.M."/>
            <person name="Fresnedo-Ramirez J."/>
        </authorList>
    </citation>
    <scope>NUCLEOTIDE SEQUENCE [LARGE SCALE GENOMIC DNA]</scope>
    <source>
        <strain evidence="2">Clone GOH B32 T37-40</strain>
    </source>
</reference>
<dbReference type="InterPro" id="IPR039537">
    <property type="entry name" value="Retrotran_Ty1/copia-like"/>
</dbReference>
<sequence>MLGPPTIFSLMADSQKHEVTSADSATRTRASIAPIKDIFVGKTIGCCTRRGKLYYVEWAPYGETNFTTIGTCSKEERGKVWLWHKRLVHVLFGYHKKLFPSLFYSLDVSSFQCDMCELAKSHRVPFPLNSNKSLVPFSLVHSDVCGPDKIATPAGARWFVTFVDDCTSMT</sequence>
<evidence type="ECO:0000313" key="2">
    <source>
        <dbReference type="EMBL" id="KAI5314963.1"/>
    </source>
</evidence>
<dbReference type="AlphaFoldDB" id="A0AAD4YNM3"/>
<organism evidence="2 3">
    <name type="scientific">Prunus dulcis</name>
    <name type="common">Almond</name>
    <name type="synonym">Amygdalus dulcis</name>
    <dbReference type="NCBI Taxonomy" id="3755"/>
    <lineage>
        <taxon>Eukaryota</taxon>
        <taxon>Viridiplantae</taxon>
        <taxon>Streptophyta</taxon>
        <taxon>Embryophyta</taxon>
        <taxon>Tracheophyta</taxon>
        <taxon>Spermatophyta</taxon>
        <taxon>Magnoliopsida</taxon>
        <taxon>eudicotyledons</taxon>
        <taxon>Gunneridae</taxon>
        <taxon>Pentapetalae</taxon>
        <taxon>rosids</taxon>
        <taxon>fabids</taxon>
        <taxon>Rosales</taxon>
        <taxon>Rosaceae</taxon>
        <taxon>Amygdaloideae</taxon>
        <taxon>Amygdaleae</taxon>
        <taxon>Prunus</taxon>
    </lineage>
</organism>
<accession>A0AAD4YNM3</accession>
<feature type="domain" description="GAG-pre-integrase" evidence="1">
    <location>
        <begin position="53"/>
        <end position="121"/>
    </location>
</feature>
<keyword evidence="3" id="KW-1185">Reference proteome</keyword>
<proteinExistence type="predicted"/>
<dbReference type="PANTHER" id="PTHR42648:SF22">
    <property type="entry name" value="REVERSE TRANSCRIPTASE TY1_COPIA-TYPE DOMAIN-CONTAINING PROTEIN"/>
    <property type="match status" value="1"/>
</dbReference>
<dbReference type="InterPro" id="IPR025724">
    <property type="entry name" value="GAG-pre-integrase_dom"/>
</dbReference>
<dbReference type="PANTHER" id="PTHR42648">
    <property type="entry name" value="TRANSPOSASE, PUTATIVE-RELATED"/>
    <property type="match status" value="1"/>
</dbReference>